<dbReference type="RefSeq" id="WP_136461984.1">
    <property type="nucleotide sequence ID" value="NZ_SRKY01000001.1"/>
</dbReference>
<dbReference type="SUPFAM" id="SSF53244">
    <property type="entry name" value="MurD-like peptide ligases, peptide-binding domain"/>
    <property type="match status" value="1"/>
</dbReference>
<keyword evidence="9 10" id="KW-0961">Cell wall biogenesis/degradation</keyword>
<reference evidence="15 16" key="1">
    <citation type="submission" date="2019-04" db="EMBL/GenBank/DDBJ databases">
        <title>Shimia ponticola sp. nov., isolated from seawater.</title>
        <authorList>
            <person name="Kim Y.-O."/>
            <person name="Yoon J.-H."/>
        </authorList>
    </citation>
    <scope>NUCLEOTIDE SEQUENCE [LARGE SCALE GENOMIC DNA]</scope>
    <source>
        <strain evidence="15 16">MYP11</strain>
    </source>
</reference>
<dbReference type="InterPro" id="IPR051046">
    <property type="entry name" value="MurCDEF_CellWall_CoF430Synth"/>
</dbReference>
<gene>
    <name evidence="10 15" type="primary">murF</name>
    <name evidence="15" type="ORF">E4Z66_05775</name>
</gene>
<feature type="binding site" evidence="10">
    <location>
        <begin position="108"/>
        <end position="114"/>
    </location>
    <ligand>
        <name>ATP</name>
        <dbReference type="ChEBI" id="CHEBI:30616"/>
    </ligand>
</feature>
<dbReference type="SUPFAM" id="SSF53623">
    <property type="entry name" value="MurD-like peptide ligases, catalytic domain"/>
    <property type="match status" value="1"/>
</dbReference>
<evidence type="ECO:0000259" key="13">
    <source>
        <dbReference type="Pfam" id="PF02875"/>
    </source>
</evidence>
<dbReference type="NCBIfam" id="TIGR01143">
    <property type="entry name" value="murF"/>
    <property type="match status" value="1"/>
</dbReference>
<evidence type="ECO:0000256" key="8">
    <source>
        <dbReference type="ARBA" id="ARBA00023306"/>
    </source>
</evidence>
<dbReference type="InterPro" id="IPR005863">
    <property type="entry name" value="UDP-N-AcMur_synth"/>
</dbReference>
<dbReference type="OrthoDB" id="9800958at2"/>
<comment type="catalytic activity">
    <reaction evidence="10 11">
        <text>D-alanyl-D-alanine + UDP-N-acetyl-alpha-D-muramoyl-L-alanyl-gamma-D-glutamyl-meso-2,6-diaminopimelate + ATP = UDP-N-acetyl-alpha-D-muramoyl-L-alanyl-gamma-D-glutamyl-meso-2,6-diaminopimeloyl-D-alanyl-D-alanine + ADP + phosphate + H(+)</text>
        <dbReference type="Rhea" id="RHEA:28374"/>
        <dbReference type="ChEBI" id="CHEBI:15378"/>
        <dbReference type="ChEBI" id="CHEBI:30616"/>
        <dbReference type="ChEBI" id="CHEBI:43474"/>
        <dbReference type="ChEBI" id="CHEBI:57822"/>
        <dbReference type="ChEBI" id="CHEBI:61386"/>
        <dbReference type="ChEBI" id="CHEBI:83905"/>
        <dbReference type="ChEBI" id="CHEBI:456216"/>
        <dbReference type="EC" id="6.3.2.10"/>
    </reaction>
</comment>
<dbReference type="Gene3D" id="3.90.190.20">
    <property type="entry name" value="Mur ligase, C-terminal domain"/>
    <property type="match status" value="1"/>
</dbReference>
<dbReference type="InterPro" id="IPR013221">
    <property type="entry name" value="Mur_ligase_cen"/>
</dbReference>
<dbReference type="Pfam" id="PF01225">
    <property type="entry name" value="Mur_ligase"/>
    <property type="match status" value="1"/>
</dbReference>
<organism evidence="15 16">
    <name type="scientific">Aliishimia ponticola</name>
    <dbReference type="NCBI Taxonomy" id="2499833"/>
    <lineage>
        <taxon>Bacteria</taxon>
        <taxon>Pseudomonadati</taxon>
        <taxon>Pseudomonadota</taxon>
        <taxon>Alphaproteobacteria</taxon>
        <taxon>Rhodobacterales</taxon>
        <taxon>Paracoccaceae</taxon>
        <taxon>Aliishimia</taxon>
    </lineage>
</organism>
<dbReference type="SUPFAM" id="SSF63418">
    <property type="entry name" value="MurE/MurF N-terminal domain"/>
    <property type="match status" value="1"/>
</dbReference>
<dbReference type="PANTHER" id="PTHR43024:SF1">
    <property type="entry name" value="UDP-N-ACETYLMURAMOYL-TRIPEPTIDE--D-ALANYL-D-ALANINE LIGASE"/>
    <property type="match status" value="1"/>
</dbReference>
<keyword evidence="4 10" id="KW-0547">Nucleotide-binding</keyword>
<dbReference type="InterPro" id="IPR036565">
    <property type="entry name" value="Mur-like_cat_sf"/>
</dbReference>
<evidence type="ECO:0000256" key="1">
    <source>
        <dbReference type="ARBA" id="ARBA00022490"/>
    </source>
</evidence>
<keyword evidence="8 10" id="KW-0131">Cell cycle</keyword>
<dbReference type="GO" id="GO:0051301">
    <property type="term" value="P:cell division"/>
    <property type="evidence" value="ECO:0007669"/>
    <property type="project" value="UniProtKB-KW"/>
</dbReference>
<keyword evidence="3 10" id="KW-0132">Cell division</keyword>
<keyword evidence="7 10" id="KW-0573">Peptidoglycan synthesis</keyword>
<feature type="domain" description="Mur ligase N-terminal catalytic" evidence="12">
    <location>
        <begin position="24"/>
        <end position="69"/>
    </location>
</feature>
<comment type="function">
    <text evidence="10 11">Involved in cell wall formation. Catalyzes the final step in the synthesis of UDP-N-acetylmuramoyl-pentapeptide, the precursor of murein.</text>
</comment>
<evidence type="ECO:0000259" key="12">
    <source>
        <dbReference type="Pfam" id="PF01225"/>
    </source>
</evidence>
<dbReference type="EMBL" id="SRKY01000001">
    <property type="protein sequence ID" value="THH39066.1"/>
    <property type="molecule type" value="Genomic_DNA"/>
</dbReference>
<dbReference type="EC" id="6.3.2.10" evidence="10 11"/>
<dbReference type="InterPro" id="IPR004101">
    <property type="entry name" value="Mur_ligase_C"/>
</dbReference>
<evidence type="ECO:0000313" key="16">
    <source>
        <dbReference type="Proteomes" id="UP000306602"/>
    </source>
</evidence>
<keyword evidence="16" id="KW-1185">Reference proteome</keyword>
<feature type="domain" description="Mur ligase C-terminal" evidence="13">
    <location>
        <begin position="335"/>
        <end position="453"/>
    </location>
</feature>
<dbReference type="Proteomes" id="UP000306602">
    <property type="component" value="Unassembled WGS sequence"/>
</dbReference>
<evidence type="ECO:0000256" key="4">
    <source>
        <dbReference type="ARBA" id="ARBA00022741"/>
    </source>
</evidence>
<dbReference type="UniPathway" id="UPA00219"/>
<dbReference type="InterPro" id="IPR000713">
    <property type="entry name" value="Mur_ligase_N"/>
</dbReference>
<dbReference type="HAMAP" id="MF_02019">
    <property type="entry name" value="MurF"/>
    <property type="match status" value="1"/>
</dbReference>
<accession>A0A4S4NHA6</accession>
<evidence type="ECO:0000256" key="10">
    <source>
        <dbReference type="HAMAP-Rule" id="MF_02019"/>
    </source>
</evidence>
<dbReference type="GO" id="GO:0005737">
    <property type="term" value="C:cytoplasm"/>
    <property type="evidence" value="ECO:0007669"/>
    <property type="project" value="UniProtKB-SubCell"/>
</dbReference>
<evidence type="ECO:0000259" key="14">
    <source>
        <dbReference type="Pfam" id="PF08245"/>
    </source>
</evidence>
<dbReference type="Gene3D" id="3.40.1390.10">
    <property type="entry name" value="MurE/MurF, N-terminal domain"/>
    <property type="match status" value="1"/>
</dbReference>
<evidence type="ECO:0000256" key="6">
    <source>
        <dbReference type="ARBA" id="ARBA00022960"/>
    </source>
</evidence>
<dbReference type="GO" id="GO:0008360">
    <property type="term" value="P:regulation of cell shape"/>
    <property type="evidence" value="ECO:0007669"/>
    <property type="project" value="UniProtKB-KW"/>
</dbReference>
<name>A0A4S4NHA6_9RHOB</name>
<evidence type="ECO:0000256" key="3">
    <source>
        <dbReference type="ARBA" id="ARBA00022618"/>
    </source>
</evidence>
<comment type="caution">
    <text evidence="15">The sequence shown here is derived from an EMBL/GenBank/DDBJ whole genome shotgun (WGS) entry which is preliminary data.</text>
</comment>
<dbReference type="InterPro" id="IPR036615">
    <property type="entry name" value="Mur_ligase_C_dom_sf"/>
</dbReference>
<comment type="similarity">
    <text evidence="10">Belongs to the MurCDEF family. MurF subfamily.</text>
</comment>
<dbReference type="GO" id="GO:0047480">
    <property type="term" value="F:UDP-N-acetylmuramoyl-tripeptide-D-alanyl-D-alanine ligase activity"/>
    <property type="evidence" value="ECO:0007669"/>
    <property type="project" value="UniProtKB-UniRule"/>
</dbReference>
<evidence type="ECO:0000256" key="9">
    <source>
        <dbReference type="ARBA" id="ARBA00023316"/>
    </source>
</evidence>
<dbReference type="GO" id="GO:0008766">
    <property type="term" value="F:UDP-N-acetylmuramoylalanyl-D-glutamyl-2,6-diaminopimelate-D-alanyl-D-alanine ligase activity"/>
    <property type="evidence" value="ECO:0007669"/>
    <property type="project" value="RHEA"/>
</dbReference>
<dbReference type="GO" id="GO:0009252">
    <property type="term" value="P:peptidoglycan biosynthetic process"/>
    <property type="evidence" value="ECO:0007669"/>
    <property type="project" value="UniProtKB-UniRule"/>
</dbReference>
<comment type="pathway">
    <text evidence="10 11">Cell wall biogenesis; peptidoglycan biosynthesis.</text>
</comment>
<dbReference type="Pfam" id="PF02875">
    <property type="entry name" value="Mur_ligase_C"/>
    <property type="match status" value="1"/>
</dbReference>
<dbReference type="Gene3D" id="3.40.1190.10">
    <property type="entry name" value="Mur-like, catalytic domain"/>
    <property type="match status" value="1"/>
</dbReference>
<dbReference type="PANTHER" id="PTHR43024">
    <property type="entry name" value="UDP-N-ACETYLMURAMOYL-TRIPEPTIDE--D-ALANYL-D-ALANINE LIGASE"/>
    <property type="match status" value="1"/>
</dbReference>
<evidence type="ECO:0000256" key="7">
    <source>
        <dbReference type="ARBA" id="ARBA00022984"/>
    </source>
</evidence>
<sequence>MSLWTANEAAAATGGQAKGDWTATGVSIDTRTIQPGDLFVALSAERDGHDFAAAALAKGAAAVLVSRIPGGVEDDDPILLVPDVLAALEDLGRAARARTDAKVIAVTGSVGKTSTKEMLRTILTDQGRTHASVASYNNHWGVPLTLARMPSDTQFAVIEIGMNHPGEIAPLARMAQPHVALITTVAPAHLEAFESIEGIAHEKASILDGLVPGGVAVLNADISTAGILTAKAQAVGCASVSFGEQARDYVLEKVSIHDTVTVIEGHAAGEPLLFKLPTPGRHFAMNAMGALASAEAVGADRALALQSLGRWSPYRGRGAREVIHLDPIEDHMTLQLIDESYNANPTSAAAALEVLAAATVTNDVGRVSRGRRIAVLGDMKELGSDAADLHAGLARLPQIDQVDVLHCVGPLMRHLFEALPPQKRGLWTETSAEMADQMRHKLDSGDVVMVKGSLSMKLASVVDAIRKMGHSGDQLDHKIMFSGQASCSTG</sequence>
<keyword evidence="6 10" id="KW-0133">Cell shape</keyword>
<dbReference type="AlphaFoldDB" id="A0A4S4NHA6"/>
<feature type="domain" description="Mur ligase central" evidence="14">
    <location>
        <begin position="106"/>
        <end position="294"/>
    </location>
</feature>
<evidence type="ECO:0000256" key="11">
    <source>
        <dbReference type="RuleBase" id="RU004136"/>
    </source>
</evidence>
<dbReference type="InterPro" id="IPR035911">
    <property type="entry name" value="MurE/MurF_N"/>
</dbReference>
<dbReference type="GO" id="GO:0005524">
    <property type="term" value="F:ATP binding"/>
    <property type="evidence" value="ECO:0007669"/>
    <property type="project" value="UniProtKB-UniRule"/>
</dbReference>
<keyword evidence="1 10" id="KW-0963">Cytoplasm</keyword>
<proteinExistence type="inferred from homology"/>
<comment type="subcellular location">
    <subcellularLocation>
        <location evidence="10 11">Cytoplasm</location>
    </subcellularLocation>
</comment>
<evidence type="ECO:0000256" key="2">
    <source>
        <dbReference type="ARBA" id="ARBA00022598"/>
    </source>
</evidence>
<keyword evidence="2 10" id="KW-0436">Ligase</keyword>
<evidence type="ECO:0000313" key="15">
    <source>
        <dbReference type="EMBL" id="THH39066.1"/>
    </source>
</evidence>
<dbReference type="GO" id="GO:0071555">
    <property type="term" value="P:cell wall organization"/>
    <property type="evidence" value="ECO:0007669"/>
    <property type="project" value="UniProtKB-KW"/>
</dbReference>
<protein>
    <recommendedName>
        <fullName evidence="10 11">UDP-N-acetylmuramoyl-tripeptide--D-alanyl-D-alanine ligase</fullName>
        <ecNumber evidence="10 11">6.3.2.10</ecNumber>
    </recommendedName>
    <alternativeName>
        <fullName evidence="10">D-alanyl-D-alanine-adding enzyme</fullName>
    </alternativeName>
</protein>
<dbReference type="Pfam" id="PF08245">
    <property type="entry name" value="Mur_ligase_M"/>
    <property type="match status" value="1"/>
</dbReference>
<evidence type="ECO:0000256" key="5">
    <source>
        <dbReference type="ARBA" id="ARBA00022840"/>
    </source>
</evidence>
<keyword evidence="5 10" id="KW-0067">ATP-binding</keyword>